<feature type="domain" description="Tyr recombinase" evidence="3">
    <location>
        <begin position="179"/>
        <end position="353"/>
    </location>
</feature>
<name>A4WX35_CERS5</name>
<dbReference type="PANTHER" id="PTHR30349:SF64">
    <property type="entry name" value="PROPHAGE INTEGRASE INTD-RELATED"/>
    <property type="match status" value="1"/>
</dbReference>
<dbReference type="HOGENOM" id="CLU_056713_2_0_5"/>
<dbReference type="GO" id="GO:0006310">
    <property type="term" value="P:DNA recombination"/>
    <property type="evidence" value="ECO:0007669"/>
    <property type="project" value="UniProtKB-KW"/>
</dbReference>
<keyword evidence="1" id="KW-0229">DNA integration</keyword>
<dbReference type="InterPro" id="IPR002104">
    <property type="entry name" value="Integrase_catalytic"/>
</dbReference>
<dbReference type="InterPro" id="IPR050090">
    <property type="entry name" value="Tyrosine_recombinase_XerCD"/>
</dbReference>
<dbReference type="PROSITE" id="PS51898">
    <property type="entry name" value="TYR_RECOMBINASE"/>
    <property type="match status" value="1"/>
</dbReference>
<reference evidence="4" key="1">
    <citation type="submission" date="2007-04" db="EMBL/GenBank/DDBJ databases">
        <title>Complete sequence of chromosome of Rhodobacter sphaeroides ATCC 17025.</title>
        <authorList>
            <consortium name="US DOE Joint Genome Institute"/>
            <person name="Copeland A."/>
            <person name="Lucas S."/>
            <person name="Lapidus A."/>
            <person name="Barry K."/>
            <person name="Detter J.C."/>
            <person name="Glavina del Rio T."/>
            <person name="Hammon N."/>
            <person name="Israni S."/>
            <person name="Dalin E."/>
            <person name="Tice H."/>
            <person name="Pitluck S."/>
            <person name="Chertkov O."/>
            <person name="Brettin T."/>
            <person name="Bruce D."/>
            <person name="Han C."/>
            <person name="Schmutz J."/>
            <person name="Larimer F."/>
            <person name="Land M."/>
            <person name="Hauser L."/>
            <person name="Kyrpides N."/>
            <person name="Kim E."/>
            <person name="Richardson P."/>
            <person name="Mackenzie C."/>
            <person name="Choudhary M."/>
            <person name="Donohue T.J."/>
            <person name="Kaplan S."/>
        </authorList>
    </citation>
    <scope>NUCLEOTIDE SEQUENCE [LARGE SCALE GENOMIC DNA]</scope>
    <source>
        <strain evidence="4">ATCC 17025</strain>
    </source>
</reference>
<evidence type="ECO:0000313" key="4">
    <source>
        <dbReference type="EMBL" id="ABP71949.1"/>
    </source>
</evidence>
<evidence type="ECO:0000256" key="2">
    <source>
        <dbReference type="ARBA" id="ARBA00023172"/>
    </source>
</evidence>
<dbReference type="SUPFAM" id="SSF56349">
    <property type="entry name" value="DNA breaking-rejoining enzymes"/>
    <property type="match status" value="1"/>
</dbReference>
<accession>A4WX35</accession>
<dbReference type="Pfam" id="PF00589">
    <property type="entry name" value="Phage_integrase"/>
    <property type="match status" value="1"/>
</dbReference>
<evidence type="ECO:0000256" key="1">
    <source>
        <dbReference type="ARBA" id="ARBA00022908"/>
    </source>
</evidence>
<dbReference type="GO" id="GO:0003677">
    <property type="term" value="F:DNA binding"/>
    <property type="evidence" value="ECO:0007669"/>
    <property type="project" value="InterPro"/>
</dbReference>
<dbReference type="PANTHER" id="PTHR30349">
    <property type="entry name" value="PHAGE INTEGRASE-RELATED"/>
    <property type="match status" value="1"/>
</dbReference>
<dbReference type="InterPro" id="IPR011010">
    <property type="entry name" value="DNA_brk_join_enz"/>
</dbReference>
<dbReference type="AlphaFoldDB" id="A4WX35"/>
<sequence length="361" mass="39575">MKIHHPGLWAEKLPSASTRYRVRAEGRKTKVTVIPVATDHPDVWDHYRAARAGEKWTGPATKTTAVAHSIEWLVEKYLAHLARVVEAGQASPLTLRQRKSQLRRMCAMPTDDGGTYGEYDMQAPRSAIIAARDQWRHKPAEADNLIKSISAMYRWAIDEAEIATGNPAAGIGKLNRGGGGAAPRTAEDLKKFRAKHPLGTTAHLWLTLQMFTACRIDDARKLGRGNEVERAGALWIEFQPGKKGSAPVSVPLLPQLLKATRAQKVQGATYLLTDYGRPFSTAESLRNRVRKWCAAAGIEGKSSHGIRKAMGELLAEAGCTQHQIMAIMAHTKAKTSEIYTKGVERRTLAAAAFAALAGMDW</sequence>
<organism evidence="4">
    <name type="scientific">Cereibacter sphaeroides (strain ATCC 17025 / ATH 2.4.3)</name>
    <name type="common">Rhodobacter sphaeroides</name>
    <dbReference type="NCBI Taxonomy" id="349102"/>
    <lineage>
        <taxon>Bacteria</taxon>
        <taxon>Pseudomonadati</taxon>
        <taxon>Pseudomonadota</taxon>
        <taxon>Alphaproteobacteria</taxon>
        <taxon>Rhodobacterales</taxon>
        <taxon>Paracoccaceae</taxon>
        <taxon>Cereibacter</taxon>
    </lineage>
</organism>
<protein>
    <submittedName>
        <fullName evidence="4">Phage integrase family protein</fullName>
    </submittedName>
</protein>
<dbReference type="KEGG" id="rsq:Rsph17025_3065"/>
<evidence type="ECO:0000259" key="3">
    <source>
        <dbReference type="PROSITE" id="PS51898"/>
    </source>
</evidence>
<gene>
    <name evidence="4" type="ordered locus">Rsph17025_3065</name>
</gene>
<dbReference type="STRING" id="349102.Rsph17025_3065"/>
<dbReference type="Gene3D" id="1.10.443.10">
    <property type="entry name" value="Intergrase catalytic core"/>
    <property type="match status" value="1"/>
</dbReference>
<dbReference type="GO" id="GO:0015074">
    <property type="term" value="P:DNA integration"/>
    <property type="evidence" value="ECO:0007669"/>
    <property type="project" value="UniProtKB-KW"/>
</dbReference>
<dbReference type="EMBL" id="CP000661">
    <property type="protein sequence ID" value="ABP71949.1"/>
    <property type="molecule type" value="Genomic_DNA"/>
</dbReference>
<dbReference type="InterPro" id="IPR013762">
    <property type="entry name" value="Integrase-like_cat_sf"/>
</dbReference>
<keyword evidence="2" id="KW-0233">DNA recombination</keyword>
<dbReference type="eggNOG" id="COG0582">
    <property type="taxonomic scope" value="Bacteria"/>
</dbReference>
<proteinExistence type="predicted"/>